<sequence length="427" mass="46697">MLRVIFCAIGLCMTFMVRSQCVNIYGNVTDAYTGKPVAGVLINQKMKGKSQPLSRTSATGQYQVSLACGAESLTLEAKGFRSQNLPVNPIGQATGNGFQVPVKLVPIDKQASDQPYFQEQQQFVSISNGLSKSVQRATRLFEVTDALTGKNVAAELCLFYTKSGKKDCQQLSAGKSGYEVDFTSSDIVAIEVKAKGYQDYLGNLIMDQLDNKRSKYQIRLSAQFNILSVTVNAAGQKVDCQLSGSNPIALASTDGIHFSSEIPVPGNYKLAVKSESGAILHSKALTASNGMNLYAVKVHSPRIAEKPELLVTAIESKPRTIYFDKSDYKLRAESKPVLDTLASWLNQNPSGYLKIIGHTDNVGNSKLNLTLSEYRARLAYYFLEQRGADVSRVTYTGKGDAFPAAPNDIEANKKKNRRVEIQLFNKP</sequence>
<dbReference type="InterPro" id="IPR050330">
    <property type="entry name" value="Bact_OuterMem_StrucFunc"/>
</dbReference>
<dbReference type="Gene3D" id="2.60.40.1120">
    <property type="entry name" value="Carboxypeptidase-like, regulatory domain"/>
    <property type="match status" value="1"/>
</dbReference>
<dbReference type="Gene3D" id="3.30.1330.60">
    <property type="entry name" value="OmpA-like domain"/>
    <property type="match status" value="1"/>
</dbReference>
<name>A0ABM8UW79_9BACT</name>
<evidence type="ECO:0000256" key="3">
    <source>
        <dbReference type="ARBA" id="ARBA00023237"/>
    </source>
</evidence>
<evidence type="ECO:0000259" key="6">
    <source>
        <dbReference type="PROSITE" id="PS51123"/>
    </source>
</evidence>
<evidence type="ECO:0000256" key="4">
    <source>
        <dbReference type="PROSITE-ProRule" id="PRU00473"/>
    </source>
</evidence>
<keyword evidence="8" id="KW-1185">Reference proteome</keyword>
<gene>
    <name evidence="7" type="primary">pal_10</name>
    <name evidence="7" type="ORF">DYBT9623_04503</name>
</gene>
<keyword evidence="5" id="KW-0732">Signal</keyword>
<dbReference type="CDD" id="cd07185">
    <property type="entry name" value="OmpA_C-like"/>
    <property type="match status" value="1"/>
</dbReference>
<evidence type="ECO:0000256" key="5">
    <source>
        <dbReference type="SAM" id="SignalP"/>
    </source>
</evidence>
<evidence type="ECO:0000313" key="7">
    <source>
        <dbReference type="EMBL" id="CAG5072970.1"/>
    </source>
</evidence>
<dbReference type="Proteomes" id="UP000679725">
    <property type="component" value="Unassembled WGS sequence"/>
</dbReference>
<keyword evidence="2 4" id="KW-0472">Membrane</keyword>
<dbReference type="SUPFAM" id="SSF103088">
    <property type="entry name" value="OmpA-like"/>
    <property type="match status" value="1"/>
</dbReference>
<feature type="signal peptide" evidence="5">
    <location>
        <begin position="1"/>
        <end position="19"/>
    </location>
</feature>
<dbReference type="EMBL" id="CAJRAU010000007">
    <property type="protein sequence ID" value="CAG5072970.1"/>
    <property type="molecule type" value="Genomic_DNA"/>
</dbReference>
<organism evidence="7 8">
    <name type="scientific">Dyadobacter linearis</name>
    <dbReference type="NCBI Taxonomy" id="2823330"/>
    <lineage>
        <taxon>Bacteria</taxon>
        <taxon>Pseudomonadati</taxon>
        <taxon>Bacteroidota</taxon>
        <taxon>Cytophagia</taxon>
        <taxon>Cytophagales</taxon>
        <taxon>Spirosomataceae</taxon>
        <taxon>Dyadobacter</taxon>
    </lineage>
</organism>
<dbReference type="PRINTS" id="PR01021">
    <property type="entry name" value="OMPADOMAIN"/>
</dbReference>
<evidence type="ECO:0000313" key="8">
    <source>
        <dbReference type="Proteomes" id="UP000679725"/>
    </source>
</evidence>
<dbReference type="InterPro" id="IPR008969">
    <property type="entry name" value="CarboxyPept-like_regulatory"/>
</dbReference>
<dbReference type="InterPro" id="IPR006664">
    <property type="entry name" value="OMP_bac"/>
</dbReference>
<evidence type="ECO:0000256" key="1">
    <source>
        <dbReference type="ARBA" id="ARBA00004442"/>
    </source>
</evidence>
<comment type="caution">
    <text evidence="7">The sequence shown here is derived from an EMBL/GenBank/DDBJ whole genome shotgun (WGS) entry which is preliminary data.</text>
</comment>
<feature type="domain" description="OmpA-like" evidence="6">
    <location>
        <begin position="310"/>
        <end position="427"/>
    </location>
</feature>
<keyword evidence="3" id="KW-0998">Cell outer membrane</keyword>
<dbReference type="InterPro" id="IPR036737">
    <property type="entry name" value="OmpA-like_sf"/>
</dbReference>
<dbReference type="SUPFAM" id="SSF49464">
    <property type="entry name" value="Carboxypeptidase regulatory domain-like"/>
    <property type="match status" value="1"/>
</dbReference>
<dbReference type="PROSITE" id="PS51123">
    <property type="entry name" value="OMPA_2"/>
    <property type="match status" value="1"/>
</dbReference>
<dbReference type="PANTHER" id="PTHR30329:SF21">
    <property type="entry name" value="LIPOPROTEIN YIAD-RELATED"/>
    <property type="match status" value="1"/>
</dbReference>
<dbReference type="Pfam" id="PF00691">
    <property type="entry name" value="OmpA"/>
    <property type="match status" value="1"/>
</dbReference>
<keyword evidence="7" id="KW-0449">Lipoprotein</keyword>
<evidence type="ECO:0000256" key="2">
    <source>
        <dbReference type="ARBA" id="ARBA00023136"/>
    </source>
</evidence>
<dbReference type="InterPro" id="IPR006665">
    <property type="entry name" value="OmpA-like"/>
</dbReference>
<feature type="chain" id="PRO_5046060548" evidence="5">
    <location>
        <begin position="20"/>
        <end position="427"/>
    </location>
</feature>
<protein>
    <submittedName>
        <fullName evidence="7">Peptidoglycan-associated lipoprotein</fullName>
    </submittedName>
</protein>
<reference evidence="7 8" key="1">
    <citation type="submission" date="2021-04" db="EMBL/GenBank/DDBJ databases">
        <authorList>
            <person name="Rodrigo-Torres L."/>
            <person name="Arahal R. D."/>
            <person name="Lucena T."/>
        </authorList>
    </citation>
    <scope>NUCLEOTIDE SEQUENCE [LARGE SCALE GENOMIC DNA]</scope>
    <source>
        <strain evidence="7 8">CECT 9623</strain>
    </source>
</reference>
<comment type="subcellular location">
    <subcellularLocation>
        <location evidence="1">Cell outer membrane</location>
    </subcellularLocation>
</comment>
<proteinExistence type="predicted"/>
<dbReference type="PANTHER" id="PTHR30329">
    <property type="entry name" value="STATOR ELEMENT OF FLAGELLAR MOTOR COMPLEX"/>
    <property type="match status" value="1"/>
</dbReference>
<accession>A0ABM8UW79</accession>